<dbReference type="AlphaFoldDB" id="A0A6I4V4D8"/>
<evidence type="ECO:0000259" key="6">
    <source>
        <dbReference type="Pfam" id="PF05433"/>
    </source>
</evidence>
<dbReference type="InterPro" id="IPR008816">
    <property type="entry name" value="Gly_zipper_2TM_dom"/>
</dbReference>
<evidence type="ECO:0000256" key="1">
    <source>
        <dbReference type="ARBA" id="ARBA00004459"/>
    </source>
</evidence>
<proteinExistence type="inferred from homology"/>
<keyword evidence="8" id="KW-1185">Reference proteome</keyword>
<evidence type="ECO:0000256" key="4">
    <source>
        <dbReference type="ARBA" id="ARBA00023288"/>
    </source>
</evidence>
<name>A0A6I4V4D8_9SPHN</name>
<feature type="compositionally biased region" description="Basic residues" evidence="5">
    <location>
        <begin position="200"/>
        <end position="210"/>
    </location>
</feature>
<dbReference type="EMBL" id="WTYP01000002">
    <property type="protein sequence ID" value="MXP47896.1"/>
    <property type="molecule type" value="Genomic_DNA"/>
</dbReference>
<evidence type="ECO:0000313" key="7">
    <source>
        <dbReference type="EMBL" id="MXP47896.1"/>
    </source>
</evidence>
<accession>A0A6I4V4D8</accession>
<feature type="region of interest" description="Disordered" evidence="5">
    <location>
        <begin position="186"/>
        <end position="210"/>
    </location>
</feature>
<comment type="similarity">
    <text evidence="2">Belongs to the rickettsiale 17 kDa surface antigen family.</text>
</comment>
<feature type="domain" description="Glycine zipper 2TM" evidence="6">
    <location>
        <begin position="63"/>
        <end position="103"/>
    </location>
</feature>
<comment type="caution">
    <text evidence="7">The sequence shown here is derived from an EMBL/GenBank/DDBJ whole genome shotgun (WGS) entry which is preliminary data.</text>
</comment>
<organism evidence="7 8">
    <name type="scientific">Pontixanthobacter luteolus</name>
    <dbReference type="NCBI Taxonomy" id="295089"/>
    <lineage>
        <taxon>Bacteria</taxon>
        <taxon>Pseudomonadati</taxon>
        <taxon>Pseudomonadota</taxon>
        <taxon>Alphaproteobacteria</taxon>
        <taxon>Sphingomonadales</taxon>
        <taxon>Erythrobacteraceae</taxon>
        <taxon>Pontixanthobacter</taxon>
    </lineage>
</organism>
<gene>
    <name evidence="7" type="ORF">GRI43_10925</name>
</gene>
<dbReference type="GO" id="GO:0009279">
    <property type="term" value="C:cell outer membrane"/>
    <property type="evidence" value="ECO:0007669"/>
    <property type="project" value="UniProtKB-SubCell"/>
</dbReference>
<evidence type="ECO:0000256" key="2">
    <source>
        <dbReference type="ARBA" id="ARBA00008681"/>
    </source>
</evidence>
<dbReference type="OrthoDB" id="7428901at2"/>
<dbReference type="Pfam" id="PF05433">
    <property type="entry name" value="Rick_17kDa_Anti"/>
    <property type="match status" value="1"/>
</dbReference>
<dbReference type="Proteomes" id="UP000471435">
    <property type="component" value="Unassembled WGS sequence"/>
</dbReference>
<comment type="subcellular location">
    <subcellularLocation>
        <location evidence="1">Cell outer membrane</location>
        <topology evidence="1">Lipid-anchor</topology>
    </subcellularLocation>
</comment>
<evidence type="ECO:0000313" key="8">
    <source>
        <dbReference type="Proteomes" id="UP000471435"/>
    </source>
</evidence>
<protein>
    <recommendedName>
        <fullName evidence="3">17 kDa surface antigen</fullName>
    </recommendedName>
</protein>
<keyword evidence="4" id="KW-0449">Lipoprotein</keyword>
<sequence length="210" mass="22473">MAPGGYPVQYAGPHHGGHRAIAHPGPQHPGAYPQHAQFDHAAWLEECEARYADANDDGNGGLIGGILGAAAGGLIGNRVADSERLAGTLIGAGVGGLAGLAIGSAISAAGKDRKRGDAAEYCENWLNRHLGGYYPQGYYPHYYQQQYILVPYTVAVPQRAVVREYVTEEYVDVPVTTYERVPAKRHIKARPAPKPVKQAPVKRVKSVKGK</sequence>
<evidence type="ECO:0000256" key="3">
    <source>
        <dbReference type="ARBA" id="ARBA00015281"/>
    </source>
</evidence>
<reference evidence="7 8" key="1">
    <citation type="submission" date="2019-12" db="EMBL/GenBank/DDBJ databases">
        <title>Genomic-based taxomic classification of the family Erythrobacteraceae.</title>
        <authorList>
            <person name="Xu L."/>
        </authorList>
    </citation>
    <scope>NUCLEOTIDE SEQUENCE [LARGE SCALE GENOMIC DNA]</scope>
    <source>
        <strain evidence="7 8">SW-109</strain>
    </source>
</reference>
<evidence type="ECO:0000256" key="5">
    <source>
        <dbReference type="SAM" id="MobiDB-lite"/>
    </source>
</evidence>